<dbReference type="InterPro" id="IPR041588">
    <property type="entry name" value="Integrase_H2C2"/>
</dbReference>
<organism evidence="4 5">
    <name type="scientific">Chiloscyllium punctatum</name>
    <name type="common">Brownbanded bambooshark</name>
    <name type="synonym">Hemiscyllium punctatum</name>
    <dbReference type="NCBI Taxonomy" id="137246"/>
    <lineage>
        <taxon>Eukaryota</taxon>
        <taxon>Metazoa</taxon>
        <taxon>Chordata</taxon>
        <taxon>Craniata</taxon>
        <taxon>Vertebrata</taxon>
        <taxon>Chondrichthyes</taxon>
        <taxon>Elasmobranchii</taxon>
        <taxon>Galeomorphii</taxon>
        <taxon>Galeoidea</taxon>
        <taxon>Orectolobiformes</taxon>
        <taxon>Hemiscylliidae</taxon>
        <taxon>Chiloscyllium</taxon>
    </lineage>
</organism>
<comment type="caution">
    <text evidence="4">The sequence shown here is derived from an EMBL/GenBank/DDBJ whole genome shotgun (WGS) entry which is preliminary data.</text>
</comment>
<dbReference type="InterPro" id="IPR012337">
    <property type="entry name" value="RNaseH-like_sf"/>
</dbReference>
<evidence type="ECO:0000256" key="2">
    <source>
        <dbReference type="SAM" id="MobiDB-lite"/>
    </source>
</evidence>
<dbReference type="EMBL" id="BEZZ01001582">
    <property type="protein sequence ID" value="GCC19669.1"/>
    <property type="molecule type" value="Genomic_DNA"/>
</dbReference>
<name>A0A401RNE1_CHIPU</name>
<dbReference type="PANTHER" id="PTHR37984:SF5">
    <property type="entry name" value="PROTEIN NYNRIN-LIKE"/>
    <property type="match status" value="1"/>
</dbReference>
<evidence type="ECO:0000256" key="1">
    <source>
        <dbReference type="ARBA" id="ARBA00039658"/>
    </source>
</evidence>
<dbReference type="SUPFAM" id="SSF53098">
    <property type="entry name" value="Ribonuclease H-like"/>
    <property type="match status" value="1"/>
</dbReference>
<dbReference type="InterPro" id="IPR036397">
    <property type="entry name" value="RNaseH_sf"/>
</dbReference>
<reference evidence="4 5" key="1">
    <citation type="journal article" date="2018" name="Nat. Ecol. Evol.">
        <title>Shark genomes provide insights into elasmobranch evolution and the origin of vertebrates.</title>
        <authorList>
            <person name="Hara Y"/>
            <person name="Yamaguchi K"/>
            <person name="Onimaru K"/>
            <person name="Kadota M"/>
            <person name="Koyanagi M"/>
            <person name="Keeley SD"/>
            <person name="Tatsumi K"/>
            <person name="Tanaka K"/>
            <person name="Motone F"/>
            <person name="Kageyama Y"/>
            <person name="Nozu R"/>
            <person name="Adachi N"/>
            <person name="Nishimura O"/>
            <person name="Nakagawa R"/>
            <person name="Tanegashima C"/>
            <person name="Kiyatake I"/>
            <person name="Matsumoto R"/>
            <person name="Murakumo K"/>
            <person name="Nishida K"/>
            <person name="Terakita A"/>
            <person name="Kuratani S"/>
            <person name="Sato K"/>
            <person name="Hyodo S Kuraku.S."/>
        </authorList>
    </citation>
    <scope>NUCLEOTIDE SEQUENCE [LARGE SCALE GENOMIC DNA]</scope>
</reference>
<dbReference type="OMA" id="FPQTMNP"/>
<gene>
    <name evidence="4" type="ORF">chiPu_0018453</name>
</gene>
<dbReference type="Gene3D" id="1.10.340.70">
    <property type="match status" value="1"/>
</dbReference>
<dbReference type="GO" id="GO:0003676">
    <property type="term" value="F:nucleic acid binding"/>
    <property type="evidence" value="ECO:0007669"/>
    <property type="project" value="InterPro"/>
</dbReference>
<dbReference type="FunFam" id="1.10.340.70:FF:000001">
    <property type="entry name" value="Retrovirus-related Pol polyprotein from transposon gypsy-like Protein"/>
    <property type="match status" value="1"/>
</dbReference>
<evidence type="ECO:0000313" key="4">
    <source>
        <dbReference type="EMBL" id="GCC19669.1"/>
    </source>
</evidence>
<dbReference type="Gene3D" id="3.30.420.10">
    <property type="entry name" value="Ribonuclease H-like superfamily/Ribonuclease H"/>
    <property type="match status" value="1"/>
</dbReference>
<dbReference type="AlphaFoldDB" id="A0A401RNE1"/>
<dbReference type="STRING" id="137246.A0A401RNE1"/>
<sequence>MSDGKRSVCTQTEAPPGDRERYRDVYKYLSRGVYSRALGPLQRRSVRRLAANFRLEGEEGARGDDSSPTSGLCDGETHPGVSGPLGKCSGLRWRAGNRAGGRPLQAGVAMAEPGSKFGDIQRYLSDGRFPSTFCPAKKKNLKRYAQKFQLEGGCLYYVGPKKDEKREVVADREKRRQIFLECHFSDIGCHLGQKKTVHRIQSRYYWLGIVKDVVDWIKMCETCQHAEHYKNVNRKFPPLKVTRPWEILSFNLIGPFPETTCGNTYVLMVSDYFTKWVEAIPIQKKDALSVAKGLAATFYRFGASKDIFSNESRVFCDEVSKNLFERWNINHKVTPAEHFQYTGLDDRTNEILKAAIRNTVNSKQTEWDDCLDPVLFEFRTSVNSSTKFTPFFLLYNREARLLSEGKLEIANEYRSPETCGIKTESIDEFTNSVSEQQNAVKEMVIANMAAAHKREKKNAKRKARKETGFIASEEVFPGNTNSTTKKHKKSHFLSFQIETTLSAEHSMNGGMA</sequence>
<accession>A0A401RNE1</accession>
<dbReference type="Pfam" id="PF17921">
    <property type="entry name" value="Integrase_H2C2"/>
    <property type="match status" value="1"/>
</dbReference>
<feature type="region of interest" description="Disordered" evidence="2">
    <location>
        <begin position="58"/>
        <end position="78"/>
    </location>
</feature>
<dbReference type="GO" id="GO:0015074">
    <property type="term" value="P:DNA integration"/>
    <property type="evidence" value="ECO:0007669"/>
    <property type="project" value="InterPro"/>
</dbReference>
<protein>
    <recommendedName>
        <fullName evidence="1">Gypsy retrotransposon integrase-like protein 1</fullName>
    </recommendedName>
</protein>
<dbReference type="InterPro" id="IPR001584">
    <property type="entry name" value="Integrase_cat-core"/>
</dbReference>
<dbReference type="InterPro" id="IPR050951">
    <property type="entry name" value="Retrovirus_Pol_polyprotein"/>
</dbReference>
<evidence type="ECO:0000313" key="5">
    <source>
        <dbReference type="Proteomes" id="UP000287033"/>
    </source>
</evidence>
<dbReference type="OrthoDB" id="413122at2759"/>
<evidence type="ECO:0000259" key="3">
    <source>
        <dbReference type="PROSITE" id="PS50994"/>
    </source>
</evidence>
<proteinExistence type="predicted"/>
<keyword evidence="5" id="KW-1185">Reference proteome</keyword>
<feature type="domain" description="Integrase catalytic" evidence="3">
    <location>
        <begin position="240"/>
        <end position="398"/>
    </location>
</feature>
<dbReference type="PROSITE" id="PS50994">
    <property type="entry name" value="INTEGRASE"/>
    <property type="match status" value="1"/>
</dbReference>
<dbReference type="PANTHER" id="PTHR37984">
    <property type="entry name" value="PROTEIN CBG26694"/>
    <property type="match status" value="1"/>
</dbReference>
<dbReference type="Proteomes" id="UP000287033">
    <property type="component" value="Unassembled WGS sequence"/>
</dbReference>